<keyword evidence="3" id="KW-1185">Reference proteome</keyword>
<dbReference type="EMBL" id="SMKY01000333">
    <property type="protein sequence ID" value="TDD65503.1"/>
    <property type="molecule type" value="Genomic_DNA"/>
</dbReference>
<dbReference type="AlphaFoldDB" id="A0A4R5A151"/>
<evidence type="ECO:0000313" key="3">
    <source>
        <dbReference type="Proteomes" id="UP000295578"/>
    </source>
</evidence>
<evidence type="ECO:0000313" key="2">
    <source>
        <dbReference type="EMBL" id="TDD65503.1"/>
    </source>
</evidence>
<feature type="compositionally biased region" description="Polar residues" evidence="1">
    <location>
        <begin position="1"/>
        <end position="17"/>
    </location>
</feature>
<sequence>MNQPFTAFSTRHVTSNQPHPPVSVFDGPGLAGGEVDGPGAEEVADGDGEFGVVVGEPVGAGAGAVGAGVGLGEAGGCGLGLAAAITGPAAGSASARGGEPATATAAIAAAKPASTILLQVREWVGIRLTRPRSL</sequence>
<dbReference type="RefSeq" id="WP_132204288.1">
    <property type="nucleotide sequence ID" value="NZ_SMKY01000333.1"/>
</dbReference>
<comment type="caution">
    <text evidence="2">The sequence shown here is derived from an EMBL/GenBank/DDBJ whole genome shotgun (WGS) entry which is preliminary data.</text>
</comment>
<accession>A0A4R5A151</accession>
<evidence type="ECO:0000256" key="1">
    <source>
        <dbReference type="SAM" id="MobiDB-lite"/>
    </source>
</evidence>
<dbReference type="Proteomes" id="UP000295578">
    <property type="component" value="Unassembled WGS sequence"/>
</dbReference>
<reference evidence="2 3" key="1">
    <citation type="submission" date="2019-03" db="EMBL/GenBank/DDBJ databases">
        <title>Draft genome sequences of novel Actinobacteria.</title>
        <authorList>
            <person name="Sahin N."/>
            <person name="Ay H."/>
            <person name="Saygin H."/>
        </authorList>
    </citation>
    <scope>NUCLEOTIDE SEQUENCE [LARGE SCALE GENOMIC DNA]</scope>
    <source>
        <strain evidence="2 3">DSM 45941</strain>
    </source>
</reference>
<feature type="region of interest" description="Disordered" evidence="1">
    <location>
        <begin position="1"/>
        <end position="46"/>
    </location>
</feature>
<protein>
    <submittedName>
        <fullName evidence="2">Uncharacterized protein</fullName>
    </submittedName>
</protein>
<organism evidence="2 3">
    <name type="scientific">Actinomadura darangshiensis</name>
    <dbReference type="NCBI Taxonomy" id="705336"/>
    <lineage>
        <taxon>Bacteria</taxon>
        <taxon>Bacillati</taxon>
        <taxon>Actinomycetota</taxon>
        <taxon>Actinomycetes</taxon>
        <taxon>Streptosporangiales</taxon>
        <taxon>Thermomonosporaceae</taxon>
        <taxon>Actinomadura</taxon>
    </lineage>
</organism>
<name>A0A4R5A151_9ACTN</name>
<proteinExistence type="predicted"/>
<gene>
    <name evidence="2" type="ORF">E1293_40245</name>
</gene>